<dbReference type="CDD" id="cd00144">
    <property type="entry name" value="MPP_PPP_family"/>
    <property type="match status" value="1"/>
</dbReference>
<evidence type="ECO:0000259" key="1">
    <source>
        <dbReference type="Pfam" id="PF00149"/>
    </source>
</evidence>
<dbReference type="InterPro" id="IPR050126">
    <property type="entry name" value="Ap4A_hydrolase"/>
</dbReference>
<gene>
    <name evidence="2" type="ORF">C5L14_21720</name>
</gene>
<dbReference type="InterPro" id="IPR004843">
    <property type="entry name" value="Calcineurin-like_PHP"/>
</dbReference>
<dbReference type="Pfam" id="PF00149">
    <property type="entry name" value="Metallophos"/>
    <property type="match status" value="1"/>
</dbReference>
<sequence>MPKKPIAKPIVKPTAKKKIERFPEPPSMPPGTSVIAIGDIHGRLDLLEPLLVRIERRASLLPGLRHVVVSVGDLIDRGPDSAGVIERLMNGVRGCELNVLLGNHEDALLGFLDDKPIGDAWRSFFGADAFLQSYGIASRQNYKVEKTPDRLRQDMLAAIPQAHLDFLRGLPTSYSIGDYFFAHAGVRPGVPLDEQDDRDLVWIREEFLHSKQRFEKKIVHGHTPVRKPDFNRNRINLDTKAYASGVLTAVRFEGIEAAVF</sequence>
<dbReference type="Gene3D" id="3.60.21.10">
    <property type="match status" value="1"/>
</dbReference>
<dbReference type="RefSeq" id="WP_105864157.1">
    <property type="nucleotide sequence ID" value="NZ_PUEJ01000008.1"/>
</dbReference>
<protein>
    <submittedName>
        <fullName evidence="2">Serine/threonine protein phosphatase</fullName>
    </submittedName>
</protein>
<dbReference type="GO" id="GO:0005737">
    <property type="term" value="C:cytoplasm"/>
    <property type="evidence" value="ECO:0007669"/>
    <property type="project" value="TreeGrafter"/>
</dbReference>
<dbReference type="PANTHER" id="PTHR42850:SF4">
    <property type="entry name" value="ZINC-DEPENDENT ENDOPOLYPHOSPHATASE"/>
    <property type="match status" value="1"/>
</dbReference>
<evidence type="ECO:0000313" key="3">
    <source>
        <dbReference type="Proteomes" id="UP000237682"/>
    </source>
</evidence>
<reference evidence="2 3" key="1">
    <citation type="submission" date="2018-02" db="EMBL/GenBank/DDBJ databases">
        <title>Whole genome sequencing of endophytic bacterium.</title>
        <authorList>
            <person name="Eedara R."/>
            <person name="Podile A.R."/>
        </authorList>
    </citation>
    <scope>NUCLEOTIDE SEQUENCE [LARGE SCALE GENOMIC DNA]</scope>
    <source>
        <strain evidence="2 3">RP1T</strain>
    </source>
</reference>
<dbReference type="OrthoDB" id="9807890at2"/>
<organism evidence="2 3">
    <name type="scientific">Labrys okinawensis</name>
    <dbReference type="NCBI Taxonomy" id="346911"/>
    <lineage>
        <taxon>Bacteria</taxon>
        <taxon>Pseudomonadati</taxon>
        <taxon>Pseudomonadota</taxon>
        <taxon>Alphaproteobacteria</taxon>
        <taxon>Hyphomicrobiales</taxon>
        <taxon>Xanthobacteraceae</taxon>
        <taxon>Labrys</taxon>
    </lineage>
</organism>
<dbReference type="GO" id="GO:0110154">
    <property type="term" value="P:RNA decapping"/>
    <property type="evidence" value="ECO:0007669"/>
    <property type="project" value="TreeGrafter"/>
</dbReference>
<proteinExistence type="predicted"/>
<dbReference type="AlphaFoldDB" id="A0A2S9Q8B4"/>
<dbReference type="SUPFAM" id="SSF56300">
    <property type="entry name" value="Metallo-dependent phosphatases"/>
    <property type="match status" value="1"/>
</dbReference>
<dbReference type="GO" id="GO:0008803">
    <property type="term" value="F:bis(5'-nucleosyl)-tetraphosphatase (symmetrical) activity"/>
    <property type="evidence" value="ECO:0007669"/>
    <property type="project" value="TreeGrafter"/>
</dbReference>
<name>A0A2S9Q8B4_9HYPH</name>
<dbReference type="Proteomes" id="UP000237682">
    <property type="component" value="Unassembled WGS sequence"/>
</dbReference>
<accession>A0A2S9Q8B4</accession>
<dbReference type="EMBL" id="PUEJ01000008">
    <property type="protein sequence ID" value="PRH85598.1"/>
    <property type="molecule type" value="Genomic_DNA"/>
</dbReference>
<dbReference type="PANTHER" id="PTHR42850">
    <property type="entry name" value="METALLOPHOSPHOESTERASE"/>
    <property type="match status" value="1"/>
</dbReference>
<evidence type="ECO:0000313" key="2">
    <source>
        <dbReference type="EMBL" id="PRH85598.1"/>
    </source>
</evidence>
<comment type="caution">
    <text evidence="2">The sequence shown here is derived from an EMBL/GenBank/DDBJ whole genome shotgun (WGS) entry which is preliminary data.</text>
</comment>
<dbReference type="InterPro" id="IPR029052">
    <property type="entry name" value="Metallo-depent_PP-like"/>
</dbReference>
<keyword evidence="3" id="KW-1185">Reference proteome</keyword>
<feature type="domain" description="Calcineurin-like phosphoesterase" evidence="1">
    <location>
        <begin position="34"/>
        <end position="227"/>
    </location>
</feature>
<dbReference type="GO" id="GO:0016791">
    <property type="term" value="F:phosphatase activity"/>
    <property type="evidence" value="ECO:0007669"/>
    <property type="project" value="TreeGrafter"/>
</dbReference>